<dbReference type="Proteomes" id="UP000010475">
    <property type="component" value="Chromosome"/>
</dbReference>
<evidence type="ECO:0000313" key="3">
    <source>
        <dbReference type="Proteomes" id="UP000010475"/>
    </source>
</evidence>
<name>K9X1L9_9NOST</name>
<gene>
    <name evidence="2" type="ORF">Cylst_3849</name>
</gene>
<dbReference type="KEGG" id="csg:Cylst_3849"/>
<dbReference type="RefSeq" id="WP_015209207.1">
    <property type="nucleotide sequence ID" value="NC_019757.1"/>
</dbReference>
<dbReference type="eggNOG" id="ENOG5031TXW">
    <property type="taxonomic scope" value="Bacteria"/>
</dbReference>
<proteinExistence type="predicted"/>
<reference evidence="2 3" key="1">
    <citation type="submission" date="2012-06" db="EMBL/GenBank/DDBJ databases">
        <title>Finished chromosome of genome of Cylindrospermum stagnale PCC 7417.</title>
        <authorList>
            <consortium name="US DOE Joint Genome Institute"/>
            <person name="Gugger M."/>
            <person name="Coursin T."/>
            <person name="Rippka R."/>
            <person name="Tandeau De Marsac N."/>
            <person name="Huntemann M."/>
            <person name="Wei C.-L."/>
            <person name="Han J."/>
            <person name="Detter J.C."/>
            <person name="Han C."/>
            <person name="Tapia R."/>
            <person name="Chen A."/>
            <person name="Kyrpides N."/>
            <person name="Mavromatis K."/>
            <person name="Markowitz V."/>
            <person name="Szeto E."/>
            <person name="Ivanova N."/>
            <person name="Pagani I."/>
            <person name="Pati A."/>
            <person name="Goodwin L."/>
            <person name="Nordberg H.P."/>
            <person name="Cantor M.N."/>
            <person name="Hua S.X."/>
            <person name="Woyke T."/>
            <person name="Kerfeld C.A."/>
        </authorList>
    </citation>
    <scope>NUCLEOTIDE SEQUENCE [LARGE SCALE GENOMIC DNA]</scope>
    <source>
        <strain evidence="2 3">PCC 7417</strain>
    </source>
</reference>
<dbReference type="HOGENOM" id="CLU_1308413_0_0_3"/>
<keyword evidence="3" id="KW-1185">Reference proteome</keyword>
<dbReference type="STRING" id="56107.Cylst_3849"/>
<keyword evidence="1" id="KW-0175">Coiled coil</keyword>
<dbReference type="EMBL" id="CP003642">
    <property type="protein sequence ID" value="AFZ25964.1"/>
    <property type="molecule type" value="Genomic_DNA"/>
</dbReference>
<feature type="coiled-coil region" evidence="1">
    <location>
        <begin position="22"/>
        <end position="65"/>
    </location>
</feature>
<organism evidence="2 3">
    <name type="scientific">Cylindrospermum stagnale PCC 7417</name>
    <dbReference type="NCBI Taxonomy" id="56107"/>
    <lineage>
        <taxon>Bacteria</taxon>
        <taxon>Bacillati</taxon>
        <taxon>Cyanobacteriota</taxon>
        <taxon>Cyanophyceae</taxon>
        <taxon>Nostocales</taxon>
        <taxon>Nostocaceae</taxon>
        <taxon>Cylindrospermum</taxon>
    </lineage>
</organism>
<accession>K9X1L9</accession>
<sequence>MDLHHQRQKDLEEHLQDDYTLLKDLEDDLRLAEESRPKTKLKKQIKEVKDRISEYKNELNSLSNSPKEQDLLVNAMTNITFRELGMVTDGILSMPVEFDESYTVVPVVTKMSKNELTGSAQRRLTSGVIQAKMVAKYVENQIHVIPDFPEKLKSGFAKEYDNLRAAGLKGNALLDALHEFSCNRSSDYELRAAGIAVLYYLFEKCEVFER</sequence>
<dbReference type="AlphaFoldDB" id="K9X1L9"/>
<protein>
    <submittedName>
        <fullName evidence="2">Uncharacterized protein</fullName>
    </submittedName>
</protein>
<evidence type="ECO:0000256" key="1">
    <source>
        <dbReference type="SAM" id="Coils"/>
    </source>
</evidence>
<dbReference type="OrthoDB" id="5379188at2"/>
<evidence type="ECO:0000313" key="2">
    <source>
        <dbReference type="EMBL" id="AFZ25964.1"/>
    </source>
</evidence>